<dbReference type="EMBL" id="LSNE01000003">
    <property type="protein sequence ID" value="KXI29802.1"/>
    <property type="molecule type" value="Genomic_DNA"/>
</dbReference>
<gene>
    <name evidence="5" type="ORF">AX660_07155</name>
</gene>
<reference evidence="6" key="1">
    <citation type="submission" date="2016-02" db="EMBL/GenBank/DDBJ databases">
        <authorList>
            <person name="Schultz-Johansen M."/>
            <person name="Glaring M.A."/>
            <person name="Bech P.K."/>
            <person name="Stougaard P."/>
        </authorList>
    </citation>
    <scope>NUCLEOTIDE SEQUENCE [LARGE SCALE GENOMIC DNA]</scope>
    <source>
        <strain evidence="6">S66</strain>
    </source>
</reference>
<comment type="caution">
    <text evidence="5">The sequence shown here is derived from an EMBL/GenBank/DDBJ whole genome shotgun (WGS) entry which is preliminary data.</text>
</comment>
<evidence type="ECO:0000259" key="4">
    <source>
        <dbReference type="Pfam" id="PF02709"/>
    </source>
</evidence>
<evidence type="ECO:0000313" key="6">
    <source>
        <dbReference type="Proteomes" id="UP000070299"/>
    </source>
</evidence>
<dbReference type="RefSeq" id="WP_068372986.1">
    <property type="nucleotide sequence ID" value="NZ_LSNE01000003.1"/>
</dbReference>
<feature type="transmembrane region" description="Helical" evidence="2">
    <location>
        <begin position="261"/>
        <end position="281"/>
    </location>
</feature>
<dbReference type="InterPro" id="IPR027791">
    <property type="entry name" value="Galactosyl_T_C"/>
</dbReference>
<dbReference type="AlphaFoldDB" id="A0A136A3K1"/>
<dbReference type="InterPro" id="IPR001173">
    <property type="entry name" value="Glyco_trans_2-like"/>
</dbReference>
<name>A0A136A3K1_9ALTE</name>
<keyword evidence="1" id="KW-0808">Transferase</keyword>
<keyword evidence="2" id="KW-1133">Transmembrane helix</keyword>
<dbReference type="Proteomes" id="UP000070299">
    <property type="component" value="Unassembled WGS sequence"/>
</dbReference>
<dbReference type="Pfam" id="PF00535">
    <property type="entry name" value="Glycos_transf_2"/>
    <property type="match status" value="1"/>
</dbReference>
<dbReference type="GO" id="GO:0016740">
    <property type="term" value="F:transferase activity"/>
    <property type="evidence" value="ECO:0007669"/>
    <property type="project" value="UniProtKB-KW"/>
</dbReference>
<protein>
    <recommendedName>
        <fullName evidence="7">Glycosyltransferase 2-like domain-containing protein</fullName>
    </recommendedName>
</protein>
<evidence type="ECO:0000259" key="3">
    <source>
        <dbReference type="Pfam" id="PF00535"/>
    </source>
</evidence>
<keyword evidence="2" id="KW-0812">Transmembrane</keyword>
<dbReference type="STRING" id="1799789.AX660_07155"/>
<organism evidence="5 6">
    <name type="scientific">Paraglaciecola hydrolytica</name>
    <dbReference type="NCBI Taxonomy" id="1799789"/>
    <lineage>
        <taxon>Bacteria</taxon>
        <taxon>Pseudomonadati</taxon>
        <taxon>Pseudomonadota</taxon>
        <taxon>Gammaproteobacteria</taxon>
        <taxon>Alteromonadales</taxon>
        <taxon>Alteromonadaceae</taxon>
        <taxon>Paraglaciecola</taxon>
    </lineage>
</organism>
<evidence type="ECO:0000256" key="2">
    <source>
        <dbReference type="SAM" id="Phobius"/>
    </source>
</evidence>
<keyword evidence="6" id="KW-1185">Reference proteome</keyword>
<dbReference type="OrthoDB" id="5291101at2"/>
<feature type="domain" description="Glycosyltransferase 2-like" evidence="3">
    <location>
        <begin position="4"/>
        <end position="122"/>
    </location>
</feature>
<keyword evidence="2" id="KW-0472">Membrane</keyword>
<proteinExistence type="predicted"/>
<evidence type="ECO:0008006" key="7">
    <source>
        <dbReference type="Google" id="ProtNLM"/>
    </source>
</evidence>
<dbReference type="CDD" id="cd04186">
    <property type="entry name" value="GT_2_like_c"/>
    <property type="match status" value="1"/>
</dbReference>
<dbReference type="SUPFAM" id="SSF53448">
    <property type="entry name" value="Nucleotide-diphospho-sugar transferases"/>
    <property type="match status" value="1"/>
</dbReference>
<evidence type="ECO:0000256" key="1">
    <source>
        <dbReference type="ARBA" id="ARBA00022679"/>
    </source>
</evidence>
<evidence type="ECO:0000313" key="5">
    <source>
        <dbReference type="EMBL" id="KXI29802.1"/>
    </source>
</evidence>
<dbReference type="InterPro" id="IPR029044">
    <property type="entry name" value="Nucleotide-diphossugar_trans"/>
</dbReference>
<feature type="domain" description="Galactosyltransferase C-terminal" evidence="4">
    <location>
        <begin position="173"/>
        <end position="214"/>
    </location>
</feature>
<dbReference type="PANTHER" id="PTHR43179">
    <property type="entry name" value="RHAMNOSYLTRANSFERASE WBBL"/>
    <property type="match status" value="1"/>
</dbReference>
<dbReference type="Gene3D" id="3.90.550.10">
    <property type="entry name" value="Spore Coat Polysaccharide Biosynthesis Protein SpsA, Chain A"/>
    <property type="match status" value="1"/>
</dbReference>
<sequence length="325" mass="36967">MELSIVIVNYKSWDDLGECLSSIAYLLSEQSRIKTEVIVVDNQSNDDKFDSFVTQFPQVQFVLNQGNFGFAHACNTGAALAKGQEFLFLNPDTKDPAQQIEKFWQLKQQYKVNLMTIKQDDGHGKIKKVFDIFPTALNSLGPIRAILRLLNPSKYSNARYCNDSFRDVDWVSGAALMITASDFKKLQGFSEQFWMYSEDVDLCFRANNNGMRVGFSADACIEHRHGGSSRINLATTALTKSEVVISKHVYATKNFRLLHAFVYHLFLLIFRFMPCILFKLISMLMPKSPKAIKIGALRFSILIQFYRNGLCGKGWQSVRTVGFKQ</sequence>
<accession>A0A136A3K1</accession>
<dbReference type="PANTHER" id="PTHR43179:SF7">
    <property type="entry name" value="RHAMNOSYLTRANSFERASE WBBL"/>
    <property type="match status" value="1"/>
</dbReference>
<dbReference type="Pfam" id="PF02709">
    <property type="entry name" value="Glyco_transf_7C"/>
    <property type="match status" value="1"/>
</dbReference>